<organism evidence="1 2">
    <name type="scientific">Larinioides sclopetarius</name>
    <dbReference type="NCBI Taxonomy" id="280406"/>
    <lineage>
        <taxon>Eukaryota</taxon>
        <taxon>Metazoa</taxon>
        <taxon>Ecdysozoa</taxon>
        <taxon>Arthropoda</taxon>
        <taxon>Chelicerata</taxon>
        <taxon>Arachnida</taxon>
        <taxon>Araneae</taxon>
        <taxon>Araneomorphae</taxon>
        <taxon>Entelegynae</taxon>
        <taxon>Araneoidea</taxon>
        <taxon>Araneidae</taxon>
        <taxon>Larinioides</taxon>
    </lineage>
</organism>
<dbReference type="AlphaFoldDB" id="A0AAV2AMU3"/>
<protein>
    <submittedName>
        <fullName evidence="1">Uncharacterized protein</fullName>
    </submittedName>
</protein>
<accession>A0AAV2AMU3</accession>
<evidence type="ECO:0000313" key="1">
    <source>
        <dbReference type="EMBL" id="CAL1284991.1"/>
    </source>
</evidence>
<reference evidence="1 2" key="1">
    <citation type="submission" date="2024-04" db="EMBL/GenBank/DDBJ databases">
        <authorList>
            <person name="Rising A."/>
            <person name="Reimegard J."/>
            <person name="Sonavane S."/>
            <person name="Akerstrom W."/>
            <person name="Nylinder S."/>
            <person name="Hedman E."/>
            <person name="Kallberg Y."/>
        </authorList>
    </citation>
    <scope>NUCLEOTIDE SEQUENCE [LARGE SCALE GENOMIC DNA]</scope>
</reference>
<proteinExistence type="predicted"/>
<sequence length="34" mass="3894">MIFIKVLALQRKALLQSKKNLHETKQDSPEPGCK</sequence>
<comment type="caution">
    <text evidence="1">The sequence shown here is derived from an EMBL/GenBank/DDBJ whole genome shotgun (WGS) entry which is preliminary data.</text>
</comment>
<gene>
    <name evidence="1" type="ORF">LARSCL_LOCUS13450</name>
</gene>
<keyword evidence="2" id="KW-1185">Reference proteome</keyword>
<dbReference type="Proteomes" id="UP001497382">
    <property type="component" value="Unassembled WGS sequence"/>
</dbReference>
<dbReference type="EMBL" id="CAXIEN010000186">
    <property type="protein sequence ID" value="CAL1284991.1"/>
    <property type="molecule type" value="Genomic_DNA"/>
</dbReference>
<evidence type="ECO:0000313" key="2">
    <source>
        <dbReference type="Proteomes" id="UP001497382"/>
    </source>
</evidence>
<name>A0AAV2AMU3_9ARAC</name>